<dbReference type="Pfam" id="PF06124">
    <property type="entry name" value="DUF960"/>
    <property type="match status" value="1"/>
</dbReference>
<organism evidence="4 8">
    <name type="scientific">Streptococcus gordonii</name>
    <dbReference type="NCBI Taxonomy" id="1302"/>
    <lineage>
        <taxon>Bacteria</taxon>
        <taxon>Bacillati</taxon>
        <taxon>Bacillota</taxon>
        <taxon>Bacilli</taxon>
        <taxon>Lactobacillales</taxon>
        <taxon>Streptococcaceae</taxon>
        <taxon>Streptococcus</taxon>
    </lineage>
</organism>
<dbReference type="RefSeq" id="WP_008809152.1">
    <property type="nucleotide sequence ID" value="NZ_CABEIT010000002.1"/>
</dbReference>
<dbReference type="EMBL" id="JYGN01000003">
    <property type="protein sequence ID" value="KJQ64877.1"/>
    <property type="molecule type" value="Genomic_DNA"/>
</dbReference>
<dbReference type="EMBL" id="JAHZQA010000002">
    <property type="protein sequence ID" value="MBZ2127001.1"/>
    <property type="molecule type" value="Genomic_DNA"/>
</dbReference>
<evidence type="ECO:0000313" key="7">
    <source>
        <dbReference type="Proteomes" id="UP000070096"/>
    </source>
</evidence>
<name>A0A0F2CH51_STRGN</name>
<dbReference type="InterPro" id="IPR009303">
    <property type="entry name" value="DUF960"/>
</dbReference>
<dbReference type="Proteomes" id="UP000070096">
    <property type="component" value="Unassembled WGS sequence"/>
</dbReference>
<accession>A0A0F2CH51</accession>
<evidence type="ECO:0000313" key="4">
    <source>
        <dbReference type="EMBL" id="MBZ2127001.1"/>
    </source>
</evidence>
<proteinExistence type="predicted"/>
<gene>
    <name evidence="4" type="ORF">K1I74_02870</name>
    <name evidence="3" type="ORF">SGODD07_01033</name>
    <name evidence="1" type="ORF">TZ86_00011</name>
    <name evidence="2" type="ORF">TZ88_01112</name>
</gene>
<dbReference type="PATRIC" id="fig|1302.15.peg.1"/>
<dbReference type="Proteomes" id="UP000033658">
    <property type="component" value="Unassembled WGS sequence"/>
</dbReference>
<protein>
    <submittedName>
        <fullName evidence="4">DUF960 domain-containing protein</fullName>
    </submittedName>
</protein>
<evidence type="ECO:0000313" key="8">
    <source>
        <dbReference type="Proteomes" id="UP000826921"/>
    </source>
</evidence>
<reference evidence="4" key="3">
    <citation type="submission" date="2021-07" db="EMBL/GenBank/DDBJ databases">
        <title>Occurrence of streptococci in the human mouth that bind to a non-human glycan.</title>
        <authorList>
            <person name="Cross B."/>
            <person name="Thamadilok S."/>
            <person name="Bensing B."/>
            <person name="Sasmal A."/>
            <person name="Khedri Z."/>
            <person name="Deng L."/>
            <person name="Yu H."/>
            <person name="Mehta A."/>
            <person name="Aluvathingal J."/>
            <person name="Nadendla S."/>
            <person name="Vickerman M."/>
            <person name="Chen X."/>
            <person name="Dewhirst F."/>
            <person name="Gill A."/>
            <person name="Lettrichova I."/>
            <person name="Diaz S."/>
            <person name="Gill S."/>
            <person name="Tettelin H."/>
            <person name="Iverson T."/>
            <person name="Sullam P."/>
            <person name="Varki A."/>
            <person name="Ruhl S."/>
        </authorList>
    </citation>
    <scope>NUCLEOTIDE SEQUENCE</scope>
    <source>
        <strain evidence="4">SK9</strain>
    </source>
</reference>
<dbReference type="EMBL" id="JYGL01000001">
    <property type="protein sequence ID" value="KJQ58172.1"/>
    <property type="molecule type" value="Genomic_DNA"/>
</dbReference>
<evidence type="ECO:0000313" key="6">
    <source>
        <dbReference type="Proteomes" id="UP000033658"/>
    </source>
</evidence>
<sequence>MAFTNTKGRYASFGIVTSLPDEVIDTFWYIIDNFLKDTFPLENLIQFELLNNNGKLTYRFSEAHLDTLISFDFTYKFNPFYPRTIYITDNNGKETIMLADEYSIM</sequence>
<dbReference type="Gene3D" id="3.10.450.150">
    <property type="entry name" value="enterococcus faecalis protein"/>
    <property type="match status" value="1"/>
</dbReference>
<dbReference type="OMA" id="MAFTNTQ"/>
<comment type="caution">
    <text evidence="4">The sequence shown here is derived from an EMBL/GenBank/DDBJ whole genome shotgun (WGS) entry which is preliminary data.</text>
</comment>
<reference evidence="3 7" key="2">
    <citation type="submission" date="2016-01" db="EMBL/GenBank/DDBJ databases">
        <title>Highly variable Streptococcus oralis are common among viridans streptococci isolated from primates.</title>
        <authorList>
            <person name="Denapaite D."/>
            <person name="Rieger M."/>
            <person name="Koendgen S."/>
            <person name="Brueckner R."/>
            <person name="Ochigava I."/>
            <person name="Kappeler P."/>
            <person name="Maetz-Rensing K."/>
            <person name="Leendertz F."/>
            <person name="Hakenbeck R."/>
        </authorList>
    </citation>
    <scope>NUCLEOTIDE SEQUENCE [LARGE SCALE GENOMIC DNA]</scope>
    <source>
        <strain evidence="3 7">DD07</strain>
    </source>
</reference>
<accession>A0A0F3HNX2</accession>
<dbReference type="AlphaFoldDB" id="A0A0F2CH51"/>
<dbReference type="Proteomes" id="UP000033375">
    <property type="component" value="Unassembled WGS sequence"/>
</dbReference>
<dbReference type="EMBL" id="LQRC01000154">
    <property type="protein sequence ID" value="KXT71772.1"/>
    <property type="molecule type" value="Genomic_DNA"/>
</dbReference>
<dbReference type="Proteomes" id="UP000826921">
    <property type="component" value="Unassembled WGS sequence"/>
</dbReference>
<evidence type="ECO:0000313" key="2">
    <source>
        <dbReference type="EMBL" id="KJQ64877.1"/>
    </source>
</evidence>
<evidence type="ECO:0000313" key="5">
    <source>
        <dbReference type="Proteomes" id="UP000033375"/>
    </source>
</evidence>
<dbReference type="GeneID" id="93786884"/>
<evidence type="ECO:0000313" key="1">
    <source>
        <dbReference type="EMBL" id="KJQ58172.1"/>
    </source>
</evidence>
<evidence type="ECO:0000313" key="3">
    <source>
        <dbReference type="EMBL" id="KXT71772.1"/>
    </source>
</evidence>
<reference evidence="5 6" key="1">
    <citation type="submission" date="2015-02" db="EMBL/GenBank/DDBJ databases">
        <title>Evolution of amylase-binding proteins of oral streptococcal species.</title>
        <authorList>
            <person name="Haase E.M."/>
        </authorList>
    </citation>
    <scope>NUCLEOTIDE SEQUENCE [LARGE SCALE GENOMIC DNA]</scope>
    <source>
        <strain evidence="1 6">G9B</strain>
        <strain evidence="2">NCTC 10712</strain>
        <strain evidence="5">UB10712</strain>
    </source>
</reference>